<organism evidence="1 2">
    <name type="scientific">Peribacillus simplex</name>
    <dbReference type="NCBI Taxonomy" id="1478"/>
    <lineage>
        <taxon>Bacteria</taxon>
        <taxon>Bacillati</taxon>
        <taxon>Bacillota</taxon>
        <taxon>Bacilli</taxon>
        <taxon>Bacillales</taxon>
        <taxon>Bacillaceae</taxon>
        <taxon>Peribacillus</taxon>
    </lineage>
</organism>
<dbReference type="AlphaFoldDB" id="A0A9X9EQA8"/>
<reference evidence="1 2" key="1">
    <citation type="journal article" date="2019" name="Environ. Microbiol.">
        <title>An active ?-lactamase is a part of an orchestrated cell wall stress resistance network of Bacillus subtilis and related rhizosphere species.</title>
        <authorList>
            <person name="Bucher T."/>
            <person name="Keren-Paz A."/>
            <person name="Hausser J."/>
            <person name="Olender T."/>
            <person name="Cytryn E."/>
            <person name="Kolodkin-Gal I."/>
        </authorList>
    </citation>
    <scope>NUCLEOTIDE SEQUENCE [LARGE SCALE GENOMIC DNA]</scope>
    <source>
        <strain evidence="1 2">I4</strain>
    </source>
</reference>
<dbReference type="RefSeq" id="WP_137024632.1">
    <property type="nucleotide sequence ID" value="NZ_SZNT01000586.1"/>
</dbReference>
<protein>
    <submittedName>
        <fullName evidence="1">Helix-turn-helix domain-containing protein</fullName>
    </submittedName>
</protein>
<dbReference type="Proteomes" id="UP000309170">
    <property type="component" value="Unassembled WGS sequence"/>
</dbReference>
<accession>A0A9X9EQA8</accession>
<comment type="caution">
    <text evidence="1">The sequence shown here is derived from an EMBL/GenBank/DDBJ whole genome shotgun (WGS) entry which is preliminary data.</text>
</comment>
<evidence type="ECO:0000313" key="2">
    <source>
        <dbReference type="Proteomes" id="UP000309170"/>
    </source>
</evidence>
<name>A0A9X9EQA8_9BACI</name>
<evidence type="ECO:0000313" key="1">
    <source>
        <dbReference type="EMBL" id="TKH05524.1"/>
    </source>
</evidence>
<sequence>MINFEIDQEQLRELYLQKVEERLEVLESEVFFMNSRQLAAYLNMSWNTICENLLYDQEFPSLRLGSKWLFNKKEVQMYMDKYYIEVRNNGGDILKYKRRG</sequence>
<gene>
    <name evidence="1" type="ORF">FC678_24160</name>
</gene>
<dbReference type="EMBL" id="SZNT01000586">
    <property type="protein sequence ID" value="TKH05524.1"/>
    <property type="molecule type" value="Genomic_DNA"/>
</dbReference>
<proteinExistence type="predicted"/>